<sequence length="208" mass="23023">VVIGSTGRTGRLVLDEGVRRGHSMTAFTRRPERLEGVPRLTSVVQGDGRNLDDIRRAVAGQDAVISIVSSEGRGPTTVMSEVTRVELDAMREAGVRRLVSVSVSAIEGRRPWILINLVRWILRKPYADFARMERLITLSSVDWTIVRPPYLSNGPKTGRVRTQTGRKDLPHGPYHISRADLAATLVDLAEDTQHVGEVLLVSERRKSG</sequence>
<proteinExistence type="predicted"/>
<reference evidence="2 3" key="1">
    <citation type="journal article" date="2019" name="Nat. Microbiol.">
        <title>Mediterranean grassland soil C-N compound turnover is dependent on rainfall and depth, and is mediated by genomically divergent microorganisms.</title>
        <authorList>
            <person name="Diamond S."/>
            <person name="Andeer P.F."/>
            <person name="Li Z."/>
            <person name="Crits-Christoph A."/>
            <person name="Burstein D."/>
            <person name="Anantharaman K."/>
            <person name="Lane K.R."/>
            <person name="Thomas B.C."/>
            <person name="Pan C."/>
            <person name="Northen T.R."/>
            <person name="Banfield J.F."/>
        </authorList>
    </citation>
    <scope>NUCLEOTIDE SEQUENCE [LARGE SCALE GENOMIC DNA]</scope>
    <source>
        <strain evidence="2">NP_4</strain>
    </source>
</reference>
<organism evidence="2 3">
    <name type="scientific">Candidatus Segetimicrobium genomatis</name>
    <dbReference type="NCBI Taxonomy" id="2569760"/>
    <lineage>
        <taxon>Bacteria</taxon>
        <taxon>Bacillati</taxon>
        <taxon>Candidatus Sysuimicrobiota</taxon>
        <taxon>Candidatus Sysuimicrobiia</taxon>
        <taxon>Candidatus Sysuimicrobiales</taxon>
        <taxon>Candidatus Segetimicrobiaceae</taxon>
        <taxon>Candidatus Segetimicrobium</taxon>
    </lineage>
</organism>
<dbReference type="InterPro" id="IPR051606">
    <property type="entry name" value="Polyketide_Oxido-like"/>
</dbReference>
<dbReference type="SUPFAM" id="SSF51735">
    <property type="entry name" value="NAD(P)-binding Rossmann-fold domains"/>
    <property type="match status" value="1"/>
</dbReference>
<protein>
    <submittedName>
        <fullName evidence="2">NAD-dependent epimerase/dehydratase family protein</fullName>
    </submittedName>
</protein>
<feature type="domain" description="NAD(P)-binding" evidence="1">
    <location>
        <begin position="4"/>
        <end position="191"/>
    </location>
</feature>
<comment type="caution">
    <text evidence="2">The sequence shown here is derived from an EMBL/GenBank/DDBJ whole genome shotgun (WGS) entry which is preliminary data.</text>
</comment>
<gene>
    <name evidence="2" type="ORF">E6H01_07750</name>
</gene>
<dbReference type="PANTHER" id="PTHR43355">
    <property type="entry name" value="FLAVIN REDUCTASE (NADPH)"/>
    <property type="match status" value="1"/>
</dbReference>
<evidence type="ECO:0000259" key="1">
    <source>
        <dbReference type="Pfam" id="PF13460"/>
    </source>
</evidence>
<dbReference type="GO" id="GO:0004074">
    <property type="term" value="F:biliverdin reductase [NAD(P)H] activity"/>
    <property type="evidence" value="ECO:0007669"/>
    <property type="project" value="TreeGrafter"/>
</dbReference>
<name>A0A537L0V2_9BACT</name>
<dbReference type="GO" id="GO:0042602">
    <property type="term" value="F:riboflavin reductase (NADPH) activity"/>
    <property type="evidence" value="ECO:0007669"/>
    <property type="project" value="TreeGrafter"/>
</dbReference>
<accession>A0A537L0V2</accession>
<evidence type="ECO:0000313" key="2">
    <source>
        <dbReference type="EMBL" id="TMJ01626.1"/>
    </source>
</evidence>
<dbReference type="PANTHER" id="PTHR43355:SF2">
    <property type="entry name" value="FLAVIN REDUCTASE (NADPH)"/>
    <property type="match status" value="1"/>
</dbReference>
<dbReference type="Pfam" id="PF13460">
    <property type="entry name" value="NAD_binding_10"/>
    <property type="match status" value="1"/>
</dbReference>
<dbReference type="AlphaFoldDB" id="A0A537L0V2"/>
<dbReference type="EMBL" id="VBAL01000094">
    <property type="protein sequence ID" value="TMJ01626.1"/>
    <property type="molecule type" value="Genomic_DNA"/>
</dbReference>
<dbReference type="Proteomes" id="UP000319353">
    <property type="component" value="Unassembled WGS sequence"/>
</dbReference>
<dbReference type="Gene3D" id="3.40.50.720">
    <property type="entry name" value="NAD(P)-binding Rossmann-like Domain"/>
    <property type="match status" value="1"/>
</dbReference>
<evidence type="ECO:0000313" key="3">
    <source>
        <dbReference type="Proteomes" id="UP000319353"/>
    </source>
</evidence>
<feature type="non-terminal residue" evidence="2">
    <location>
        <position position="1"/>
    </location>
</feature>
<dbReference type="InterPro" id="IPR016040">
    <property type="entry name" value="NAD(P)-bd_dom"/>
</dbReference>
<dbReference type="InterPro" id="IPR036291">
    <property type="entry name" value="NAD(P)-bd_dom_sf"/>
</dbReference>